<feature type="compositionally biased region" description="Low complexity" evidence="1">
    <location>
        <begin position="14"/>
        <end position="30"/>
    </location>
</feature>
<gene>
    <name evidence="2" type="ORF">COA17_11120</name>
</gene>
<dbReference type="Proteomes" id="UP000218784">
    <property type="component" value="Unassembled WGS sequence"/>
</dbReference>
<feature type="region of interest" description="Disordered" evidence="1">
    <location>
        <begin position="1"/>
        <end position="35"/>
    </location>
</feature>
<evidence type="ECO:0000313" key="3">
    <source>
        <dbReference type="Proteomes" id="UP000218784"/>
    </source>
</evidence>
<evidence type="ECO:0000313" key="2">
    <source>
        <dbReference type="EMBL" id="PCG08699.1"/>
    </source>
</evidence>
<reference evidence="2 3" key="1">
    <citation type="submission" date="2017-09" db="EMBL/GenBank/DDBJ databases">
        <title>Sphingomonas ginsenosidimutans KACC 14949, whole genome shotgun sequence.</title>
        <authorList>
            <person name="Feng G."/>
            <person name="Zhu H."/>
        </authorList>
    </citation>
    <scope>NUCLEOTIDE SEQUENCE [LARGE SCALE GENOMIC DNA]</scope>
    <source>
        <strain evidence="2 3">KACC 14949</strain>
    </source>
</reference>
<protein>
    <submittedName>
        <fullName evidence="2">Uncharacterized protein</fullName>
    </submittedName>
</protein>
<accession>A0A2A4HXR8</accession>
<name>A0A2A4HXR8_9SPHN</name>
<evidence type="ECO:0000256" key="1">
    <source>
        <dbReference type="SAM" id="MobiDB-lite"/>
    </source>
</evidence>
<dbReference type="RefSeq" id="WP_096612448.1">
    <property type="nucleotide sequence ID" value="NZ_NWVD01000004.1"/>
</dbReference>
<organism evidence="2 3">
    <name type="scientific">Sphingomonas ginsenosidimutans</name>
    <dbReference type="NCBI Taxonomy" id="862134"/>
    <lineage>
        <taxon>Bacteria</taxon>
        <taxon>Pseudomonadati</taxon>
        <taxon>Pseudomonadota</taxon>
        <taxon>Alphaproteobacteria</taxon>
        <taxon>Sphingomonadales</taxon>
        <taxon>Sphingomonadaceae</taxon>
        <taxon>Sphingomonas</taxon>
    </lineage>
</organism>
<proteinExistence type="predicted"/>
<sequence length="97" mass="10890">MPHAMLNPPRQLGRTARAATPRATSQPRPTVADQLERLTSRFDQLTYRARLAPLSQRDYDALEEAAQLLASDLRAVFRGRSVPRNPPLLITEEGGLW</sequence>
<dbReference type="AlphaFoldDB" id="A0A2A4HXR8"/>
<keyword evidence="3" id="KW-1185">Reference proteome</keyword>
<comment type="caution">
    <text evidence="2">The sequence shown here is derived from an EMBL/GenBank/DDBJ whole genome shotgun (WGS) entry which is preliminary data.</text>
</comment>
<dbReference type="EMBL" id="NWVD01000004">
    <property type="protein sequence ID" value="PCG08699.1"/>
    <property type="molecule type" value="Genomic_DNA"/>
</dbReference>